<sequence>MAQKINPLSFRIGTIQLWNSHLQTYGKLKHSYSSILNGYLNSYEYLNRIFSLSGFLVDHQEWKIGKSSVKLNVYYQTFPYALVQKNFEKILSLLKVLFLGKIFLRLYLKSPWSLSNTLVASYVQYLMSVNTPSKRILLNLKKFLIIHMNSKKISFFKYGIVNLKLTGFKLHISGRIEDSKNQMAKSLEEASGSLPLTSMKRYVVYTKDHIYTKSGVCGLKVWLFYEIY</sequence>
<dbReference type="GO" id="GO:0005840">
    <property type="term" value="C:ribosome"/>
    <property type="evidence" value="ECO:0007669"/>
    <property type="project" value="UniProtKB-KW"/>
</dbReference>
<geneLocation type="mitochondrion" evidence="5"/>
<keyword evidence="5" id="KW-0496">Mitochondrion</keyword>
<organism evidence="5">
    <name type="scientific">Caulacanthus okamurae</name>
    <dbReference type="NCBI Taxonomy" id="152008"/>
    <lineage>
        <taxon>Eukaryota</taxon>
        <taxon>Rhodophyta</taxon>
        <taxon>Florideophyceae</taxon>
        <taxon>Rhodymeniophycidae</taxon>
        <taxon>Gigartinales</taxon>
        <taxon>Caulacanthaceae</taxon>
        <taxon>Caulacanthus</taxon>
    </lineage>
</organism>
<evidence type="ECO:0000256" key="1">
    <source>
        <dbReference type="ARBA" id="ARBA00010761"/>
    </source>
</evidence>
<evidence type="ECO:0000256" key="2">
    <source>
        <dbReference type="ARBA" id="ARBA00022980"/>
    </source>
</evidence>
<evidence type="ECO:0000256" key="3">
    <source>
        <dbReference type="ARBA" id="ARBA00023274"/>
    </source>
</evidence>
<keyword evidence="2 5" id="KW-0689">Ribosomal protein</keyword>
<evidence type="ECO:0000259" key="4">
    <source>
        <dbReference type="Pfam" id="PF00189"/>
    </source>
</evidence>
<proteinExistence type="inferred from homology"/>
<name>A0A6H1U799_9FLOR</name>
<gene>
    <name evidence="5" type="primary">rps3</name>
</gene>
<dbReference type="Gene3D" id="3.30.1140.32">
    <property type="entry name" value="Ribosomal protein S3, C-terminal domain"/>
    <property type="match status" value="1"/>
</dbReference>
<feature type="domain" description="Small ribosomal subunit protein uS3 C-terminal" evidence="4">
    <location>
        <begin position="163"/>
        <end position="223"/>
    </location>
</feature>
<dbReference type="EMBL" id="MT193839">
    <property type="protein sequence ID" value="QIZ74768.1"/>
    <property type="molecule type" value="Genomic_DNA"/>
</dbReference>
<dbReference type="InterPro" id="IPR001351">
    <property type="entry name" value="Ribosomal_uS3_C"/>
</dbReference>
<dbReference type="Pfam" id="PF00189">
    <property type="entry name" value="Ribosomal_S3_C"/>
    <property type="match status" value="1"/>
</dbReference>
<dbReference type="InterPro" id="IPR036419">
    <property type="entry name" value="Ribosomal_S3_C_sf"/>
</dbReference>
<dbReference type="GeneID" id="54615777"/>
<dbReference type="AlphaFoldDB" id="A0A6H1U799"/>
<accession>A0A6H1U799</accession>
<dbReference type="GO" id="GO:1990904">
    <property type="term" value="C:ribonucleoprotein complex"/>
    <property type="evidence" value="ECO:0007669"/>
    <property type="project" value="UniProtKB-KW"/>
</dbReference>
<reference evidence="5" key="1">
    <citation type="submission" date="2020-03" db="EMBL/GenBank/DDBJ databases">
        <title>Complete organellar genome analysis of the invasive marine red alga Caulacanthus okamurae (Caulacanthaceae, Rhodophyta) from Moss Landing, California, USA.</title>
        <authorList>
            <person name="Hughey J.R."/>
        </authorList>
    </citation>
    <scope>NUCLEOTIDE SEQUENCE</scope>
</reference>
<comment type="similarity">
    <text evidence="1">Belongs to the universal ribosomal protein uS3 family.</text>
</comment>
<protein>
    <submittedName>
        <fullName evidence="5">Ribosomal protein S3</fullName>
    </submittedName>
</protein>
<dbReference type="GO" id="GO:0006412">
    <property type="term" value="P:translation"/>
    <property type="evidence" value="ECO:0007669"/>
    <property type="project" value="InterPro"/>
</dbReference>
<evidence type="ECO:0000313" key="5">
    <source>
        <dbReference type="EMBL" id="QIZ74768.1"/>
    </source>
</evidence>
<dbReference type="RefSeq" id="YP_009774151.1">
    <property type="nucleotide sequence ID" value="NC_047435.1"/>
</dbReference>
<keyword evidence="3" id="KW-0687">Ribonucleoprotein</keyword>
<dbReference type="GO" id="GO:0003735">
    <property type="term" value="F:structural constituent of ribosome"/>
    <property type="evidence" value="ECO:0007669"/>
    <property type="project" value="InterPro"/>
</dbReference>
<dbReference type="SUPFAM" id="SSF54821">
    <property type="entry name" value="Ribosomal protein S3 C-terminal domain"/>
    <property type="match status" value="1"/>
</dbReference>